<evidence type="ECO:0000313" key="3">
    <source>
        <dbReference type="Proteomes" id="UP001151002"/>
    </source>
</evidence>
<dbReference type="EMBL" id="JAPNTZ010000018">
    <property type="protein sequence ID" value="MCY1144044.1"/>
    <property type="molecule type" value="Genomic_DNA"/>
</dbReference>
<dbReference type="Proteomes" id="UP001151002">
    <property type="component" value="Unassembled WGS sequence"/>
</dbReference>
<protein>
    <submittedName>
        <fullName evidence="2">Uncharacterized protein</fullName>
    </submittedName>
</protein>
<gene>
    <name evidence="2" type="ORF">OWR29_39125</name>
</gene>
<evidence type="ECO:0000313" key="2">
    <source>
        <dbReference type="EMBL" id="MCY1144044.1"/>
    </source>
</evidence>
<reference evidence="2" key="1">
    <citation type="submission" date="2022-11" db="EMBL/GenBank/DDBJ databases">
        <authorList>
            <person name="Somphong A."/>
            <person name="Phongsopitanun W."/>
        </authorList>
    </citation>
    <scope>NUCLEOTIDE SEQUENCE</scope>
    <source>
        <strain evidence="2">Pm04-4</strain>
    </source>
</reference>
<dbReference type="RefSeq" id="WP_267568602.1">
    <property type="nucleotide sequence ID" value="NZ_JAPNTZ010000018.1"/>
</dbReference>
<accession>A0ABT4BBZ5</accession>
<sequence>MTVTMTAGQPLRPEHFLAHAAQIEAIRMRIVLIRITGHQIGRSPAVFGRHSGSFPDALHARYARQDELMARLQENLMRAVGGMRRVATGKAQLAQLAAADSTSPGGEHATSGEPSAGEVTDDLLGHIARREWVDGWLSHSAAIAAPARAGSYDSTLRATAVNAATAGIDALRQLLEDVTGTPPVITHRANCWSAMSQELYGVSDDLRRCLERDFTGRDHPGVHAYVTIMADNVWSLRAAGAAASALAVAITAAGDLIVLTRDTIRGLVGELCTDVIVRSADAQPVAVRTLAARIAETVWRIHTYVNALTVSLTNLSACLGGDDVDEQ</sequence>
<evidence type="ECO:0000256" key="1">
    <source>
        <dbReference type="SAM" id="MobiDB-lite"/>
    </source>
</evidence>
<proteinExistence type="predicted"/>
<feature type="region of interest" description="Disordered" evidence="1">
    <location>
        <begin position="98"/>
        <end position="118"/>
    </location>
</feature>
<name>A0ABT4BBZ5_9ACTN</name>
<comment type="caution">
    <text evidence="2">The sequence shown here is derived from an EMBL/GenBank/DDBJ whole genome shotgun (WGS) entry which is preliminary data.</text>
</comment>
<organism evidence="2 3">
    <name type="scientific">Paractinoplanes pyxinae</name>
    <dbReference type="NCBI Taxonomy" id="2997416"/>
    <lineage>
        <taxon>Bacteria</taxon>
        <taxon>Bacillati</taxon>
        <taxon>Actinomycetota</taxon>
        <taxon>Actinomycetes</taxon>
        <taxon>Micromonosporales</taxon>
        <taxon>Micromonosporaceae</taxon>
        <taxon>Paractinoplanes</taxon>
    </lineage>
</organism>
<keyword evidence="3" id="KW-1185">Reference proteome</keyword>